<keyword evidence="3" id="KW-0413">Isomerase</keyword>
<feature type="chain" id="PRO_5020651660" evidence="1">
    <location>
        <begin position="23"/>
        <end position="174"/>
    </location>
</feature>
<keyword evidence="1" id="KW-0732">Signal</keyword>
<evidence type="ECO:0000313" key="4">
    <source>
        <dbReference type="Proteomes" id="UP000290439"/>
    </source>
</evidence>
<dbReference type="SUPFAM" id="SSF54427">
    <property type="entry name" value="NTF2-like"/>
    <property type="match status" value="1"/>
</dbReference>
<dbReference type="RefSeq" id="WP_324189847.1">
    <property type="nucleotide sequence ID" value="NZ_JADLPI010000003.1"/>
</dbReference>
<name>A0A4U8W0B8_9NOCA</name>
<dbReference type="InterPro" id="IPR032710">
    <property type="entry name" value="NTF2-like_dom_sf"/>
</dbReference>
<dbReference type="Gene3D" id="3.10.450.50">
    <property type="match status" value="1"/>
</dbReference>
<feature type="signal peptide" evidence="1">
    <location>
        <begin position="1"/>
        <end position="22"/>
    </location>
</feature>
<feature type="domain" description="SnoaL-like" evidence="2">
    <location>
        <begin position="35"/>
        <end position="142"/>
    </location>
</feature>
<dbReference type="InterPro" id="IPR037401">
    <property type="entry name" value="SnoaL-like"/>
</dbReference>
<dbReference type="GO" id="GO:0016853">
    <property type="term" value="F:isomerase activity"/>
    <property type="evidence" value="ECO:0007669"/>
    <property type="project" value="UniProtKB-KW"/>
</dbReference>
<proteinExistence type="predicted"/>
<accession>A0A4U8W0B8</accession>
<dbReference type="AlphaFoldDB" id="A0A4U8W0B8"/>
<dbReference type="Proteomes" id="UP000290439">
    <property type="component" value="Chromosome"/>
</dbReference>
<protein>
    <submittedName>
        <fullName evidence="3">Ketosteroid isomerase-related protein</fullName>
    </submittedName>
</protein>
<evidence type="ECO:0000313" key="3">
    <source>
        <dbReference type="EMBL" id="VFA97794.1"/>
    </source>
</evidence>
<evidence type="ECO:0000256" key="1">
    <source>
        <dbReference type="SAM" id="SignalP"/>
    </source>
</evidence>
<dbReference type="EMBL" id="LR215973">
    <property type="protein sequence ID" value="VFA97794.1"/>
    <property type="molecule type" value="Genomic_DNA"/>
</dbReference>
<evidence type="ECO:0000259" key="2">
    <source>
        <dbReference type="Pfam" id="PF12680"/>
    </source>
</evidence>
<organism evidence="3 4">
    <name type="scientific">Nocardia cyriacigeorgica</name>
    <dbReference type="NCBI Taxonomy" id="135487"/>
    <lineage>
        <taxon>Bacteria</taxon>
        <taxon>Bacillati</taxon>
        <taxon>Actinomycetota</taxon>
        <taxon>Actinomycetes</taxon>
        <taxon>Mycobacteriales</taxon>
        <taxon>Nocardiaceae</taxon>
        <taxon>Nocardia</taxon>
    </lineage>
</organism>
<dbReference type="Pfam" id="PF12680">
    <property type="entry name" value="SnoaL_2"/>
    <property type="match status" value="1"/>
</dbReference>
<sequence length="174" mass="19495">MNRPDRVRALRISLGAATVASAAARLYPVAVRTVVRHNFRLFMAGDADALLRTFADDATLVLDGTHSWSGHHRGKAAIRAFLQRFLDENIRGDLHEVFVAGPPWRTRTAARFTDAAIDASGRIVYENHAMIVGRIRWGKIVHQQVFEDTQRVARFDEYLRRVSSESGTEDPGAQ</sequence>
<gene>
    <name evidence="3" type="ORF">NCTC10797_01559</name>
</gene>
<reference evidence="3 4" key="1">
    <citation type="submission" date="2019-02" db="EMBL/GenBank/DDBJ databases">
        <authorList>
            <consortium name="Pathogen Informatics"/>
        </authorList>
    </citation>
    <scope>NUCLEOTIDE SEQUENCE [LARGE SCALE GENOMIC DNA]</scope>
    <source>
        <strain evidence="3 4">3012STDY6756504</strain>
    </source>
</reference>